<dbReference type="InterPro" id="IPR016875">
    <property type="entry name" value="UCP028200"/>
</dbReference>
<protein>
    <recommendedName>
        <fullName evidence="3">Lipoprotein</fullName>
    </recommendedName>
</protein>
<dbReference type="Proteomes" id="UP000183471">
    <property type="component" value="Unassembled WGS sequence"/>
</dbReference>
<keyword evidence="2" id="KW-1185">Reference proteome</keyword>
<dbReference type="Pfam" id="PF19795">
    <property type="entry name" value="DUF6279"/>
    <property type="match status" value="1"/>
</dbReference>
<reference evidence="1 2" key="1">
    <citation type="submission" date="2016-10" db="EMBL/GenBank/DDBJ databases">
        <authorList>
            <person name="Varghese N."/>
            <person name="Submissions S."/>
        </authorList>
    </citation>
    <scope>NUCLEOTIDE SEQUENCE [LARGE SCALE GENOMIC DNA]</scope>
    <source>
        <strain evidence="1 2">Nl1</strain>
    </source>
</reference>
<accession>A0ABY0TJH5</accession>
<evidence type="ECO:0008006" key="3">
    <source>
        <dbReference type="Google" id="ProtNLM"/>
    </source>
</evidence>
<dbReference type="PIRSF" id="PIRSF028200">
    <property type="entry name" value="UCP028200"/>
    <property type="match status" value="1"/>
</dbReference>
<dbReference type="EMBL" id="FNKY01000001">
    <property type="protein sequence ID" value="SDQ70386.1"/>
    <property type="molecule type" value="Genomic_DNA"/>
</dbReference>
<name>A0ABY0TJH5_9PROT</name>
<evidence type="ECO:0000313" key="1">
    <source>
        <dbReference type="EMBL" id="SDQ70386.1"/>
    </source>
</evidence>
<organism evidence="1 2">
    <name type="scientific">Nitrosospira multiformis</name>
    <dbReference type="NCBI Taxonomy" id="1231"/>
    <lineage>
        <taxon>Bacteria</taxon>
        <taxon>Pseudomonadati</taxon>
        <taxon>Pseudomonadota</taxon>
        <taxon>Betaproteobacteria</taxon>
        <taxon>Nitrosomonadales</taxon>
        <taxon>Nitrosomonadaceae</taxon>
        <taxon>Nitrosospira</taxon>
    </lineage>
</organism>
<comment type="caution">
    <text evidence="1">The sequence shown here is derived from an EMBL/GenBank/DDBJ whole genome shotgun (WGS) entry which is preliminary data.</text>
</comment>
<evidence type="ECO:0000313" key="2">
    <source>
        <dbReference type="Proteomes" id="UP000183471"/>
    </source>
</evidence>
<dbReference type="PROSITE" id="PS51257">
    <property type="entry name" value="PROKAR_LIPOPROTEIN"/>
    <property type="match status" value="1"/>
</dbReference>
<gene>
    <name evidence="1" type="ORF">SAMN05216402_1935</name>
</gene>
<proteinExistence type="predicted"/>
<sequence length="304" mass="35474">MIDMIKSSLRLPTIVVLALVLSTFAGCSVMRLGYNQADYLTYWWLDGFVDFNDAQKPRTREALTQWFAWHRRAHLPEYANLLAHAQNLVAEDITAERTCGLWTEVRGYMDEAFERAIPSTVEIASTLTPQQIQNIEQRYIKSNKEFHDENLRGDASQRLKKSIKRTVERAEFFYGDLDNTQQELITRLVTLSPYDVNIWNTERLRRQQDFMQVLRQLRENGLSQEKAQARLRAYVERIHRSPNDDYRKYTERLSQYNCAFVSNFHGTTSAAQRKHAAIKFKGWESDIRALLSPVRTAGLPQIVH</sequence>